<sequence>MSGINLADRLKRYDAHTAVSDEFRARTTQGASLSILAVLSALYFLTTELRYNFETTVVDRVYVNSTSSATAVQMEFDVVFPEIACGLLGVDANDAVGNSQGLHIDRTHHVYKHRLDNHGRPIHRSKPEKVGLGGTVTSDRKLEEVHAEKRAQGDDDGSEIDDYFESDFCGDCYSAGEPGECCNTCDDVKRAYRKKGWTLPNQKSISQCKNTIKAKDEVDEGCRMTGNVQLSSAGGNLHIAPGRDVSDIGSGGDSFISITDLLGLAFEKYNVTHTIQKLHFGPRLPEKMSNVEQQQLDGQVRTVKNVHGMYQYYLQIVPTRYVKLDGTTITTNQMSVTEHMRIVKPGSGRGMPGVFFFYEVSPFHVIFEENRRGWIRFFTSVCAIVGGVYTVLGMIDKTYYMYTRGDTSRNLGL</sequence>
<evidence type="ECO:0000256" key="2">
    <source>
        <dbReference type="ARBA" id="ARBA00005648"/>
    </source>
</evidence>
<evidence type="ECO:0000259" key="9">
    <source>
        <dbReference type="Pfam" id="PF13850"/>
    </source>
</evidence>
<proteinExistence type="inferred from homology"/>
<evidence type="ECO:0000256" key="7">
    <source>
        <dbReference type="SAM" id="Phobius"/>
    </source>
</evidence>
<evidence type="ECO:0000256" key="1">
    <source>
        <dbReference type="ARBA" id="ARBA00004141"/>
    </source>
</evidence>
<feature type="domain" description="Endoplasmic reticulum vesicle transporter C-terminal" evidence="8">
    <location>
        <begin position="172"/>
        <end position="396"/>
    </location>
</feature>
<dbReference type="AlphaFoldDB" id="A0A7S1FY63"/>
<keyword evidence="4 7" id="KW-1133">Transmembrane helix</keyword>
<evidence type="ECO:0000256" key="6">
    <source>
        <dbReference type="SAM" id="MobiDB-lite"/>
    </source>
</evidence>
<dbReference type="PANTHER" id="PTHR10984">
    <property type="entry name" value="ENDOPLASMIC RETICULUM-GOLGI INTERMEDIATE COMPARTMENT PROTEIN"/>
    <property type="match status" value="1"/>
</dbReference>
<feature type="domain" description="Endoplasmic reticulum vesicle transporter N-terminal" evidence="9">
    <location>
        <begin position="10"/>
        <end position="100"/>
    </location>
</feature>
<evidence type="ECO:0000259" key="8">
    <source>
        <dbReference type="Pfam" id="PF07970"/>
    </source>
</evidence>
<dbReference type="InterPro" id="IPR012936">
    <property type="entry name" value="Erv_C"/>
</dbReference>
<keyword evidence="3 7" id="KW-0812">Transmembrane</keyword>
<keyword evidence="5 7" id="KW-0472">Membrane</keyword>
<organism evidence="10">
    <name type="scientific">Corethron hystrix</name>
    <dbReference type="NCBI Taxonomy" id="216773"/>
    <lineage>
        <taxon>Eukaryota</taxon>
        <taxon>Sar</taxon>
        <taxon>Stramenopiles</taxon>
        <taxon>Ochrophyta</taxon>
        <taxon>Bacillariophyta</taxon>
        <taxon>Coscinodiscophyceae</taxon>
        <taxon>Corethrophycidae</taxon>
        <taxon>Corethrales</taxon>
        <taxon>Corethraceae</taxon>
        <taxon>Corethron</taxon>
    </lineage>
</organism>
<feature type="compositionally biased region" description="Basic and acidic residues" evidence="6">
    <location>
        <begin position="117"/>
        <end position="129"/>
    </location>
</feature>
<dbReference type="Pfam" id="PF07970">
    <property type="entry name" value="COPIIcoated_ERV"/>
    <property type="match status" value="1"/>
</dbReference>
<comment type="subcellular location">
    <subcellularLocation>
        <location evidence="1">Membrane</location>
        <topology evidence="1">Multi-pass membrane protein</topology>
    </subcellularLocation>
</comment>
<dbReference type="GO" id="GO:0030134">
    <property type="term" value="C:COPII-coated ER to Golgi transport vesicle"/>
    <property type="evidence" value="ECO:0007669"/>
    <property type="project" value="TreeGrafter"/>
</dbReference>
<evidence type="ECO:0000256" key="3">
    <source>
        <dbReference type="ARBA" id="ARBA00022692"/>
    </source>
</evidence>
<dbReference type="GO" id="GO:0016020">
    <property type="term" value="C:membrane"/>
    <property type="evidence" value="ECO:0007669"/>
    <property type="project" value="UniProtKB-SubCell"/>
</dbReference>
<name>A0A7S1FY63_9STRA</name>
<dbReference type="GO" id="GO:0005783">
    <property type="term" value="C:endoplasmic reticulum"/>
    <property type="evidence" value="ECO:0007669"/>
    <property type="project" value="TreeGrafter"/>
</dbReference>
<feature type="transmembrane region" description="Helical" evidence="7">
    <location>
        <begin position="374"/>
        <end position="395"/>
    </location>
</feature>
<accession>A0A7S1FY63</accession>
<dbReference type="Pfam" id="PF13850">
    <property type="entry name" value="ERGIC_N"/>
    <property type="match status" value="1"/>
</dbReference>
<dbReference type="InterPro" id="IPR039542">
    <property type="entry name" value="Erv_N"/>
</dbReference>
<comment type="similarity">
    <text evidence="2">Belongs to the ERGIC family.</text>
</comment>
<dbReference type="InterPro" id="IPR045888">
    <property type="entry name" value="Erv"/>
</dbReference>
<evidence type="ECO:0000313" key="10">
    <source>
        <dbReference type="EMBL" id="CAD8896938.1"/>
    </source>
</evidence>
<feature type="region of interest" description="Disordered" evidence="6">
    <location>
        <begin position="117"/>
        <end position="136"/>
    </location>
</feature>
<evidence type="ECO:0000256" key="5">
    <source>
        <dbReference type="ARBA" id="ARBA00023136"/>
    </source>
</evidence>
<reference evidence="10" key="1">
    <citation type="submission" date="2021-01" db="EMBL/GenBank/DDBJ databases">
        <authorList>
            <person name="Corre E."/>
            <person name="Pelletier E."/>
            <person name="Niang G."/>
            <person name="Scheremetjew M."/>
            <person name="Finn R."/>
            <person name="Kale V."/>
            <person name="Holt S."/>
            <person name="Cochrane G."/>
            <person name="Meng A."/>
            <person name="Brown T."/>
            <person name="Cohen L."/>
        </authorList>
    </citation>
    <scope>NUCLEOTIDE SEQUENCE</scope>
    <source>
        <strain evidence="10">308</strain>
    </source>
</reference>
<evidence type="ECO:0000256" key="4">
    <source>
        <dbReference type="ARBA" id="ARBA00022989"/>
    </source>
</evidence>
<dbReference type="EMBL" id="HBFR01033122">
    <property type="protein sequence ID" value="CAD8896938.1"/>
    <property type="molecule type" value="Transcribed_RNA"/>
</dbReference>
<gene>
    <name evidence="10" type="ORF">CHYS00102_LOCUS24152</name>
</gene>
<evidence type="ECO:0008006" key="11">
    <source>
        <dbReference type="Google" id="ProtNLM"/>
    </source>
</evidence>
<protein>
    <recommendedName>
        <fullName evidence="11">Endoplasmic reticulum vesicle transporter C-terminal domain-containing protein</fullName>
    </recommendedName>
</protein>
<dbReference type="PANTHER" id="PTHR10984:SF25">
    <property type="entry name" value="ENDOPLASMIC RETICULUM-GOLGI INTERMEDIATE COMPARTMENT PROTEIN 3"/>
    <property type="match status" value="1"/>
</dbReference>